<dbReference type="EMBL" id="CAJMWT010002476">
    <property type="protein sequence ID" value="CAE6444297.1"/>
    <property type="molecule type" value="Genomic_DNA"/>
</dbReference>
<reference evidence="1" key="1">
    <citation type="submission" date="2021-01" db="EMBL/GenBank/DDBJ databases">
        <authorList>
            <person name="Kaushik A."/>
        </authorList>
    </citation>
    <scope>NUCLEOTIDE SEQUENCE</scope>
    <source>
        <strain evidence="1">AG2-2IIIB</strain>
    </source>
</reference>
<proteinExistence type="predicted"/>
<gene>
    <name evidence="1" type="ORF">RDB_LOCUS78899</name>
</gene>
<sequence>MRVAPRASFIPYITLCADLVPPRGNAPRSYWYLSTDYEEVFEKSRQLREAGDHDAWNMWLAERKSHVRISREKAAPLVEWVEGREAEYKAELRSVRETRRIEIEDRLIELGWELVDIQDGEYYSEKWKSLVGKTKPLDEKEWDDMLPHLLHGLNKVRQKRLNNEAKQRQFDRLRIIDDWLRSSSDAQVCITLKWADSSIPTTSGSVEAPTNHKNVKKCVRDVTIKVSSYPSSGYLLKSGQSYLEALLDQDRSAEEFELEFRGKRTDLRKQMFMGWRPNLEAALVKRLPENLAPANIESPDFSLRAHVGSKNPNILDNRLSLDLRKLLRADVRFMCHGRAVYYPEGFDTWTANKSSSTFDPVSSAIAKALLGPLQRPDASYLEMQALGASFVCGRCSWEPTYHTWHDIVEHYLSEYAWWKKACTRNARFSQGGEEITLVFTHDIHKIDHTKPLVNLVTERESRPNTPRRASTSNCKLCSRIGHYYGAEAAHITRHLQEVHLVESPILGEHYTESVGWW</sequence>
<name>A0A8H3GDE9_9AGAM</name>
<organism evidence="1 2">
    <name type="scientific">Rhizoctonia solani</name>
    <dbReference type="NCBI Taxonomy" id="456999"/>
    <lineage>
        <taxon>Eukaryota</taxon>
        <taxon>Fungi</taxon>
        <taxon>Dikarya</taxon>
        <taxon>Basidiomycota</taxon>
        <taxon>Agaricomycotina</taxon>
        <taxon>Agaricomycetes</taxon>
        <taxon>Cantharellales</taxon>
        <taxon>Ceratobasidiaceae</taxon>
        <taxon>Rhizoctonia</taxon>
    </lineage>
</organism>
<protein>
    <submittedName>
        <fullName evidence="1">Uncharacterized protein</fullName>
    </submittedName>
</protein>
<dbReference type="Proteomes" id="UP000663843">
    <property type="component" value="Unassembled WGS sequence"/>
</dbReference>
<evidence type="ECO:0000313" key="1">
    <source>
        <dbReference type="EMBL" id="CAE6444297.1"/>
    </source>
</evidence>
<evidence type="ECO:0000313" key="2">
    <source>
        <dbReference type="Proteomes" id="UP000663843"/>
    </source>
</evidence>
<accession>A0A8H3GDE9</accession>
<comment type="caution">
    <text evidence="1">The sequence shown here is derived from an EMBL/GenBank/DDBJ whole genome shotgun (WGS) entry which is preliminary data.</text>
</comment>
<dbReference type="AlphaFoldDB" id="A0A8H3GDE9"/>